<proteinExistence type="evidence at transcript level"/>
<dbReference type="HAMAP" id="MF_00332">
    <property type="entry name" value="DnaK"/>
    <property type="match status" value="1"/>
</dbReference>
<dbReference type="Gene3D" id="3.30.420.40">
    <property type="match status" value="2"/>
</dbReference>
<dbReference type="AlphaFoldDB" id="A0A8J7PFL3"/>
<evidence type="ECO:0000256" key="7">
    <source>
        <dbReference type="ARBA" id="ARBA00023186"/>
    </source>
</evidence>
<dbReference type="FunFam" id="3.90.640.10:FF:000003">
    <property type="entry name" value="Molecular chaperone DnaK"/>
    <property type="match status" value="1"/>
</dbReference>
<dbReference type="Pfam" id="PF00012">
    <property type="entry name" value="HSP70"/>
    <property type="match status" value="1"/>
</dbReference>
<evidence type="ECO:0000256" key="11">
    <source>
        <dbReference type="SAM" id="MobiDB-lite"/>
    </source>
</evidence>
<dbReference type="SUPFAM" id="SSF53067">
    <property type="entry name" value="Actin-like ATPase domain"/>
    <property type="match status" value="2"/>
</dbReference>
<dbReference type="InterPro" id="IPR043129">
    <property type="entry name" value="ATPase_NBD"/>
</dbReference>
<evidence type="ECO:0000313" key="12">
    <source>
        <dbReference type="EMBL" id="MBN8660447.1"/>
    </source>
</evidence>
<protein>
    <recommendedName>
        <fullName evidence="8">Chaperone protein DnaK</fullName>
    </recommendedName>
    <alternativeName>
        <fullName evidence="8">HSP70</fullName>
    </alternativeName>
    <alternativeName>
        <fullName evidence="8">Heat shock 70 kDa protein</fullName>
    </alternativeName>
    <alternativeName>
        <fullName evidence="8">Heat shock protein 70</fullName>
    </alternativeName>
</protein>
<evidence type="ECO:0000256" key="3">
    <source>
        <dbReference type="ARBA" id="ARBA00022553"/>
    </source>
</evidence>
<feature type="coiled-coil region" evidence="10">
    <location>
        <begin position="245"/>
        <end position="272"/>
    </location>
</feature>
<feature type="compositionally biased region" description="Gly residues" evidence="11">
    <location>
        <begin position="600"/>
        <end position="639"/>
    </location>
</feature>
<feature type="modified residue" description="Phosphothreonine; by autocatalysis" evidence="8">
    <location>
        <position position="196"/>
    </location>
</feature>
<gene>
    <name evidence="8 12" type="primary">dnaK</name>
    <name evidence="12" type="ORF">J0M35_08810</name>
</gene>
<evidence type="ECO:0000256" key="9">
    <source>
        <dbReference type="RuleBase" id="RU003322"/>
    </source>
</evidence>
<dbReference type="InterPro" id="IPR029048">
    <property type="entry name" value="HSP70_C_sf"/>
</dbReference>
<comment type="function">
    <text evidence="1 8">Acts as a chaperone.</text>
</comment>
<dbReference type="SUPFAM" id="SSF100920">
    <property type="entry name" value="Heat shock protein 70kD (HSP70), peptide-binding domain"/>
    <property type="match status" value="1"/>
</dbReference>
<dbReference type="Proteomes" id="UP000664277">
    <property type="component" value="Unassembled WGS sequence"/>
</dbReference>
<keyword evidence="3 8" id="KW-0597">Phosphoprotein</keyword>
<reference evidence="12" key="1">
    <citation type="submission" date="2021-02" db="EMBL/GenBank/DDBJ databases">
        <title>Genome-Resolved Metagenomics of a Microbial Community Performing Photosynthetic Biological Nutrient Removal.</title>
        <authorList>
            <person name="Mcdaniel E.A."/>
        </authorList>
    </citation>
    <scope>NUCLEOTIDE SEQUENCE</scope>
    <source>
        <strain evidence="12">UWPOB_OBS1</strain>
    </source>
</reference>
<evidence type="ECO:0000313" key="13">
    <source>
        <dbReference type="Proteomes" id="UP000664277"/>
    </source>
</evidence>
<comment type="similarity">
    <text evidence="2 8 9">Belongs to the heat shock protein 70 family.</text>
</comment>
<evidence type="ECO:0000256" key="2">
    <source>
        <dbReference type="ARBA" id="ARBA00007381"/>
    </source>
</evidence>
<dbReference type="PROSITE" id="PS00297">
    <property type="entry name" value="HSP70_1"/>
    <property type="match status" value="1"/>
</dbReference>
<evidence type="ECO:0000256" key="8">
    <source>
        <dbReference type="HAMAP-Rule" id="MF_00332"/>
    </source>
</evidence>
<dbReference type="GO" id="GO:0005524">
    <property type="term" value="F:ATP binding"/>
    <property type="evidence" value="ECO:0007669"/>
    <property type="project" value="UniProtKB-UniRule"/>
</dbReference>
<dbReference type="NCBIfam" id="TIGR02350">
    <property type="entry name" value="prok_dnaK"/>
    <property type="match status" value="1"/>
</dbReference>
<comment type="caution">
    <text evidence="12">The sequence shown here is derived from an EMBL/GenBank/DDBJ whole genome shotgun (WGS) entry which is preliminary data.</text>
</comment>
<dbReference type="Gene3D" id="1.20.1270.10">
    <property type="match status" value="1"/>
</dbReference>
<keyword evidence="7 8" id="KW-0143">Chaperone</keyword>
<dbReference type="PROSITE" id="PS00329">
    <property type="entry name" value="HSP70_2"/>
    <property type="match status" value="1"/>
</dbReference>
<dbReference type="FunFam" id="2.60.34.10:FF:000014">
    <property type="entry name" value="Chaperone protein DnaK HSP70"/>
    <property type="match status" value="1"/>
</dbReference>
<dbReference type="NCBIfam" id="NF001413">
    <property type="entry name" value="PRK00290.1"/>
    <property type="match status" value="1"/>
</dbReference>
<name>A0A8J7PFL3_9BACT</name>
<evidence type="ECO:0000256" key="4">
    <source>
        <dbReference type="ARBA" id="ARBA00022741"/>
    </source>
</evidence>
<dbReference type="FunFam" id="1.20.1270.10:FF:000001">
    <property type="entry name" value="Molecular chaperone DnaK"/>
    <property type="match status" value="1"/>
</dbReference>
<sequence>MGKSVGIDLGTTNSVVAVMEGGQPTVVSNAEGGRTTPSVVAFTKSGERLVGQLARRQAVLNPENTVYSIKRFVGRRFSEVDSEKKIVSYKVKEGSDGGCKVAIQGKEYSPEEISAMILRKLKEDAEKYLGEKVTSAVITVPAYFNDSQRQSTKNAGTIAGLEVLRIINEPTAAALAYGLDKKDNETILVFDLGGGTFDVSILEVGDGVFEVKSTSGDTHLGGDDFDHCIVTFVADEFSTLEGIDLRKDRQALQRLTEAAEKAKIELSSVTETNISLPFITADASGPKHLEMKISRAKFNDLTRHLVERCRQPMEQALKDAKLNYDNLDEVVLVGGSTRIPAVQELVKQVTGGKEPNQTVNPDEVVAVGAAIQAGVLGGEVKGVVLLDVTPLSLGIETMGGVMTKLVDRNTTIPTRKTEVFSTAADNQTAVDIYVFQGERPMARDNKLLGNFRLDGIPPATRGVPKVEVTFDIDANGIMNVTARDQSTGKEQRITITASTNMSKDDIEKAIREAETYAGDDRKRKEEADVRNEADSIGYAVERQIKELGDKVTAGEKSRCEMLVADLRAKLKEDADLETIKTIMNELRGALVLLQQAAHQRGGGGDDGQGGYDGNGGHGGGYDGNAGGYDGGYDGGGFTSSGGDDVVDAEFRASED</sequence>
<dbReference type="GO" id="GO:0140662">
    <property type="term" value="F:ATP-dependent protein folding chaperone"/>
    <property type="evidence" value="ECO:0007669"/>
    <property type="project" value="InterPro"/>
</dbReference>
<dbReference type="PANTHER" id="PTHR19375">
    <property type="entry name" value="HEAT SHOCK PROTEIN 70KDA"/>
    <property type="match status" value="1"/>
</dbReference>
<evidence type="ECO:0000256" key="1">
    <source>
        <dbReference type="ARBA" id="ARBA00002290"/>
    </source>
</evidence>
<evidence type="ECO:0000256" key="6">
    <source>
        <dbReference type="ARBA" id="ARBA00023016"/>
    </source>
</evidence>
<keyword evidence="10" id="KW-0175">Coiled coil</keyword>
<dbReference type="Gene3D" id="3.90.640.10">
    <property type="entry name" value="Actin, Chain A, domain 4"/>
    <property type="match status" value="1"/>
</dbReference>
<organism evidence="12 13">
    <name type="scientific">Candidatus Obscuribacter phosphatis</name>
    <dbReference type="NCBI Taxonomy" id="1906157"/>
    <lineage>
        <taxon>Bacteria</taxon>
        <taxon>Bacillati</taxon>
        <taxon>Candidatus Melainabacteria</taxon>
        <taxon>Candidatus Obscuribacterales</taxon>
        <taxon>Candidatus Obscuribacteraceae</taxon>
        <taxon>Candidatus Obscuribacter</taxon>
    </lineage>
</organism>
<dbReference type="InterPro" id="IPR012725">
    <property type="entry name" value="Chaperone_DnaK"/>
</dbReference>
<keyword evidence="5 8" id="KW-0067">ATP-binding</keyword>
<keyword evidence="4 8" id="KW-0547">Nucleotide-binding</keyword>
<accession>A0A8J7PFL3</accession>
<feature type="region of interest" description="Disordered" evidence="11">
    <location>
        <begin position="599"/>
        <end position="655"/>
    </location>
</feature>
<dbReference type="FunFam" id="3.30.420.40:FF:000004">
    <property type="entry name" value="Molecular chaperone DnaK"/>
    <property type="match status" value="1"/>
</dbReference>
<evidence type="ECO:0000256" key="10">
    <source>
        <dbReference type="SAM" id="Coils"/>
    </source>
</evidence>
<dbReference type="EMBL" id="JAFLCK010000010">
    <property type="protein sequence ID" value="MBN8660447.1"/>
    <property type="molecule type" value="Genomic_DNA"/>
</dbReference>
<dbReference type="InterPro" id="IPR029047">
    <property type="entry name" value="HSP70_peptide-bd_sf"/>
</dbReference>
<comment type="induction">
    <text evidence="8">By stress conditions e.g. heat shock.</text>
</comment>
<dbReference type="CDD" id="cd10234">
    <property type="entry name" value="ASKHA_NBD_HSP70_DnaK-like"/>
    <property type="match status" value="1"/>
</dbReference>
<evidence type="ECO:0000256" key="5">
    <source>
        <dbReference type="ARBA" id="ARBA00022840"/>
    </source>
</evidence>
<dbReference type="InterPro" id="IPR018181">
    <property type="entry name" value="Heat_shock_70_CS"/>
</dbReference>
<keyword evidence="6 8" id="KW-0346">Stress response</keyword>
<dbReference type="GO" id="GO:0051082">
    <property type="term" value="F:unfolded protein binding"/>
    <property type="evidence" value="ECO:0007669"/>
    <property type="project" value="InterPro"/>
</dbReference>
<dbReference type="PRINTS" id="PR00301">
    <property type="entry name" value="HEATSHOCK70"/>
</dbReference>
<dbReference type="Gene3D" id="2.60.34.10">
    <property type="entry name" value="Substrate Binding Domain Of DNAk, Chain A, domain 1"/>
    <property type="match status" value="1"/>
</dbReference>
<dbReference type="InterPro" id="IPR013126">
    <property type="entry name" value="Hsp_70_fam"/>
</dbReference>
<dbReference type="PROSITE" id="PS01036">
    <property type="entry name" value="HSP70_3"/>
    <property type="match status" value="1"/>
</dbReference>